<sequence>MIKEKDILNITRKSMGLKPCKNRLNNEDGGDEVDEVDKSSCISLCDYQNNEDEEEEEEVEFPFENWADKALQKTGSSSVSGASNRGVVKKSDNTPGGQERVYYNLKGTMVSRADVERYNLSESRKDVACHESLDGVVSKTVQ</sequence>
<evidence type="ECO:0000313" key="3">
    <source>
        <dbReference type="Proteomes" id="UP001153365"/>
    </source>
</evidence>
<dbReference type="Proteomes" id="UP001153365">
    <property type="component" value="Unassembled WGS sequence"/>
</dbReference>
<dbReference type="EMBL" id="CALTRL010002805">
    <property type="protein sequence ID" value="CAH7676797.1"/>
    <property type="molecule type" value="Genomic_DNA"/>
</dbReference>
<keyword evidence="3" id="KW-1185">Reference proteome</keyword>
<comment type="caution">
    <text evidence="2">The sequence shown here is derived from an EMBL/GenBank/DDBJ whole genome shotgun (WGS) entry which is preliminary data.</text>
</comment>
<reference evidence="2" key="1">
    <citation type="submission" date="2022-06" db="EMBL/GenBank/DDBJ databases">
        <authorList>
            <consortium name="SYNGENTA / RWTH Aachen University"/>
        </authorList>
    </citation>
    <scope>NUCLEOTIDE SEQUENCE</scope>
</reference>
<name>A0AAV0B2W0_PHAPC</name>
<organism evidence="2 3">
    <name type="scientific">Phakopsora pachyrhizi</name>
    <name type="common">Asian soybean rust disease fungus</name>
    <dbReference type="NCBI Taxonomy" id="170000"/>
    <lineage>
        <taxon>Eukaryota</taxon>
        <taxon>Fungi</taxon>
        <taxon>Dikarya</taxon>
        <taxon>Basidiomycota</taxon>
        <taxon>Pucciniomycotina</taxon>
        <taxon>Pucciniomycetes</taxon>
        <taxon>Pucciniales</taxon>
        <taxon>Phakopsoraceae</taxon>
        <taxon>Phakopsora</taxon>
    </lineage>
</organism>
<gene>
    <name evidence="2" type="ORF">PPACK8108_LOCUS11898</name>
</gene>
<dbReference type="AlphaFoldDB" id="A0AAV0B2W0"/>
<evidence type="ECO:0000313" key="2">
    <source>
        <dbReference type="EMBL" id="CAH7676797.1"/>
    </source>
</evidence>
<evidence type="ECO:0000256" key="1">
    <source>
        <dbReference type="SAM" id="MobiDB-lite"/>
    </source>
</evidence>
<proteinExistence type="predicted"/>
<feature type="compositionally biased region" description="Polar residues" evidence="1">
    <location>
        <begin position="73"/>
        <end position="83"/>
    </location>
</feature>
<feature type="region of interest" description="Disordered" evidence="1">
    <location>
        <begin position="72"/>
        <end position="100"/>
    </location>
</feature>
<protein>
    <submittedName>
        <fullName evidence="2">Uncharacterized protein</fullName>
    </submittedName>
</protein>
<accession>A0AAV0B2W0</accession>